<dbReference type="FunFam" id="2.60.120.740:FF:000002">
    <property type="entry name" value="Beta-galactosidase"/>
    <property type="match status" value="1"/>
</dbReference>
<dbReference type="SUPFAM" id="SSF49785">
    <property type="entry name" value="Galactose-binding domain-like"/>
    <property type="match status" value="2"/>
</dbReference>
<dbReference type="InterPro" id="IPR001944">
    <property type="entry name" value="Glycoside_Hdrlase_35"/>
</dbReference>
<feature type="signal peptide" evidence="9">
    <location>
        <begin position="1"/>
        <end position="27"/>
    </location>
</feature>
<dbReference type="Gene3D" id="2.60.120.260">
    <property type="entry name" value="Galactose-binding domain-like"/>
    <property type="match status" value="1"/>
</dbReference>
<evidence type="ECO:0000256" key="1">
    <source>
        <dbReference type="ARBA" id="ARBA00001412"/>
    </source>
</evidence>
<comment type="similarity">
    <text evidence="2 8">Belongs to the glycosyl hydrolase 35 family.</text>
</comment>
<dbReference type="EnsemblPlants" id="Kaladp0490s0012.1.v1.1">
    <property type="protein sequence ID" value="Kaladp0490s0012.1.v1.1"/>
    <property type="gene ID" value="Kaladp0490s0012.v1.1"/>
</dbReference>
<keyword evidence="5 7" id="KW-0378">Hydrolase</keyword>
<reference evidence="11" key="1">
    <citation type="submission" date="2021-01" db="UniProtKB">
        <authorList>
            <consortium name="EnsemblPlants"/>
        </authorList>
    </citation>
    <scope>IDENTIFICATION</scope>
</reference>
<dbReference type="GO" id="GO:0004565">
    <property type="term" value="F:beta-galactosidase activity"/>
    <property type="evidence" value="ECO:0007669"/>
    <property type="project" value="UniProtKB-EC"/>
</dbReference>
<sequence length="857" mass="96381">MAETSAAFLNLALFYSVLLLTLQLTYSHVAYDKKAIVINGQRRILISGSIHYPRSTPEMWEDLIRMAKNGGLDVIDTYVFWNGHEPTPGSYNFEGRYDLVRFIKTVQKAGLYVHLRIGPYVCAEWNFGGFPVWLKFVPGISFRTDNEPFKRAMQGFTEKVVGMMKSERLFEPQGGPIILAQIENEYGQLSKEFGDAGLNYMNWAANMAVGLKTDVPWVMCKQDNAPDPMINTCNGFYCDYFRPNQPYKPKMWTEAWTGWFTEFGGTITQRPVEDMAFAVARFIQSGGSFVNYYMYHGGTNFGRTAGGPFLTTSYDYNAPIDEYGLLRQPNHGHLKELHRAIKMCEEALVSADPVVTSVGLYEQAHVFQTKSGKCAAFLSNFDRKSDKVVLFNNMRYRLPSWSISVLPDCRNVVYNTAKIGVQTTQMAMVPSGTEILSWHSYLEDPSYLDGKLTRTTSGLLEQINVTRDDSDYLWYMTRVDVHPSESFLRNGELPTLLVQSRGHAVHVFVNGKLSGSAFGTRAYRKIIYRDQIKLRAGTNQVALLSVAVGLQNIGGHFETWETGILGPVVLYGLEDGRRDLSWQKWTYQVGLRGEAMNVVSENALPPSEWMRSSLLAGRQQPLTWHKAVFDAPEGDDPVALDMSGMGKGQIWINEKSIGRYWTAEAAGNCNECSYNQTFRPPRCQVGCGKPTQRWYHVPRSWLKPKMNRVVLFEELGGDPTRIRLAKRSVSTVCSSVFENHPVVKNWEIESYGKPQAHISPKVRLRCPVGHYIAAIKFVSYGTPMGNCGSFKLGNCHSPNSGSIFEKKCVGHRICSVAISEGNFGQDPCPRVLKRLAVEVACSPVADARRKAIDANFY</sequence>
<name>A0A7N0VCM7_KALFE</name>
<protein>
    <recommendedName>
        <fullName evidence="3 7">Beta-galactosidase</fullName>
        <ecNumber evidence="3 7">3.2.1.23</ecNumber>
    </recommendedName>
</protein>
<dbReference type="InterPro" id="IPR000922">
    <property type="entry name" value="Lectin_gal-bd_dom"/>
</dbReference>
<dbReference type="FunFam" id="2.60.120.260:FF:000037">
    <property type="entry name" value="Beta-galactosidase"/>
    <property type="match status" value="1"/>
</dbReference>
<dbReference type="GO" id="GO:0005975">
    <property type="term" value="P:carbohydrate metabolic process"/>
    <property type="evidence" value="ECO:0007669"/>
    <property type="project" value="InterPro"/>
</dbReference>
<evidence type="ECO:0000256" key="5">
    <source>
        <dbReference type="ARBA" id="ARBA00022801"/>
    </source>
</evidence>
<dbReference type="InterPro" id="IPR008979">
    <property type="entry name" value="Galactose-bd-like_sf"/>
</dbReference>
<dbReference type="Pfam" id="PF17834">
    <property type="entry name" value="GHD"/>
    <property type="match status" value="1"/>
</dbReference>
<dbReference type="Proteomes" id="UP000594263">
    <property type="component" value="Unplaced"/>
</dbReference>
<evidence type="ECO:0000256" key="7">
    <source>
        <dbReference type="RuleBase" id="RU000675"/>
    </source>
</evidence>
<organism evidence="11 12">
    <name type="scientific">Kalanchoe fedtschenkoi</name>
    <name type="common">Lavender scallops</name>
    <name type="synonym">South American air plant</name>
    <dbReference type="NCBI Taxonomy" id="63787"/>
    <lineage>
        <taxon>Eukaryota</taxon>
        <taxon>Viridiplantae</taxon>
        <taxon>Streptophyta</taxon>
        <taxon>Embryophyta</taxon>
        <taxon>Tracheophyta</taxon>
        <taxon>Spermatophyta</taxon>
        <taxon>Magnoliopsida</taxon>
        <taxon>eudicotyledons</taxon>
        <taxon>Gunneridae</taxon>
        <taxon>Pentapetalae</taxon>
        <taxon>Saxifragales</taxon>
        <taxon>Crassulaceae</taxon>
        <taxon>Kalanchoe</taxon>
    </lineage>
</organism>
<dbReference type="Gramene" id="Kaladp0490s0012.1.v1.1">
    <property type="protein sequence ID" value="Kaladp0490s0012.1.v1.1"/>
    <property type="gene ID" value="Kaladp0490s0012.v1.1"/>
</dbReference>
<dbReference type="EC" id="3.2.1.23" evidence="3 7"/>
<keyword evidence="6 7" id="KW-0326">Glycosidase</keyword>
<evidence type="ECO:0000256" key="2">
    <source>
        <dbReference type="ARBA" id="ARBA00009809"/>
    </source>
</evidence>
<dbReference type="Gene3D" id="2.60.120.740">
    <property type="match status" value="1"/>
</dbReference>
<dbReference type="FunFam" id="2.60.120.260:FF:000142">
    <property type="entry name" value="Beta-galactosidase"/>
    <property type="match status" value="1"/>
</dbReference>
<evidence type="ECO:0000256" key="9">
    <source>
        <dbReference type="SAM" id="SignalP"/>
    </source>
</evidence>
<evidence type="ECO:0000256" key="6">
    <source>
        <dbReference type="ARBA" id="ARBA00023295"/>
    </source>
</evidence>
<feature type="chain" id="PRO_5029813424" description="Beta-galactosidase" evidence="9">
    <location>
        <begin position="28"/>
        <end position="857"/>
    </location>
</feature>
<dbReference type="AlphaFoldDB" id="A0A7N0VCM7"/>
<evidence type="ECO:0000259" key="10">
    <source>
        <dbReference type="PROSITE" id="PS50228"/>
    </source>
</evidence>
<keyword evidence="4 9" id="KW-0732">Signal</keyword>
<dbReference type="InterPro" id="IPR017853">
    <property type="entry name" value="GH"/>
</dbReference>
<dbReference type="Pfam" id="PF01301">
    <property type="entry name" value="Glyco_hydro_35"/>
    <property type="match status" value="1"/>
</dbReference>
<dbReference type="Pfam" id="PF21467">
    <property type="entry name" value="BetaGal_gal-bd"/>
    <property type="match status" value="1"/>
</dbReference>
<evidence type="ECO:0000256" key="3">
    <source>
        <dbReference type="ARBA" id="ARBA00012756"/>
    </source>
</evidence>
<dbReference type="InterPro" id="IPR031330">
    <property type="entry name" value="Gly_Hdrlase_35_cat"/>
</dbReference>
<dbReference type="PANTHER" id="PTHR23421">
    <property type="entry name" value="BETA-GALACTOSIDASE RELATED"/>
    <property type="match status" value="1"/>
</dbReference>
<evidence type="ECO:0000256" key="4">
    <source>
        <dbReference type="ARBA" id="ARBA00022729"/>
    </source>
</evidence>
<feature type="domain" description="SUEL-type lectin" evidence="10">
    <location>
        <begin position="756"/>
        <end position="842"/>
    </location>
</feature>
<dbReference type="PRINTS" id="PR00742">
    <property type="entry name" value="GLHYDRLASE35"/>
</dbReference>
<dbReference type="InterPro" id="IPR041392">
    <property type="entry name" value="GHD"/>
</dbReference>
<dbReference type="Pfam" id="PF02140">
    <property type="entry name" value="SUEL_Lectin"/>
    <property type="match status" value="1"/>
</dbReference>
<dbReference type="PROSITE" id="PS50228">
    <property type="entry name" value="SUEL_LECTIN"/>
    <property type="match status" value="1"/>
</dbReference>
<dbReference type="InterPro" id="IPR043159">
    <property type="entry name" value="Lectin_gal-bd_sf"/>
</dbReference>
<dbReference type="FunFam" id="2.60.120.260:FF:000061">
    <property type="entry name" value="Beta-galactosidase"/>
    <property type="match status" value="1"/>
</dbReference>
<accession>A0A7N0VCM7</accession>
<dbReference type="InterPro" id="IPR048913">
    <property type="entry name" value="BetaGal_gal-bd"/>
</dbReference>
<dbReference type="SUPFAM" id="SSF51445">
    <property type="entry name" value="(Trans)glycosidases"/>
    <property type="match status" value="1"/>
</dbReference>
<dbReference type="PROSITE" id="PS01182">
    <property type="entry name" value="GLYCOSYL_HYDROL_F35"/>
    <property type="match status" value="1"/>
</dbReference>
<comment type="catalytic activity">
    <reaction evidence="1 7">
        <text>Hydrolysis of terminal non-reducing beta-D-galactose residues in beta-D-galactosides.</text>
        <dbReference type="EC" id="3.2.1.23"/>
    </reaction>
</comment>
<dbReference type="GO" id="GO:0030246">
    <property type="term" value="F:carbohydrate binding"/>
    <property type="evidence" value="ECO:0007669"/>
    <property type="project" value="InterPro"/>
</dbReference>
<dbReference type="InterPro" id="IPR019801">
    <property type="entry name" value="Glyco_hydro_35_CS"/>
</dbReference>
<keyword evidence="12" id="KW-1185">Reference proteome</keyword>
<evidence type="ECO:0000256" key="8">
    <source>
        <dbReference type="RuleBase" id="RU003679"/>
    </source>
</evidence>
<dbReference type="Gene3D" id="3.20.20.80">
    <property type="entry name" value="Glycosidases"/>
    <property type="match status" value="1"/>
</dbReference>
<evidence type="ECO:0000313" key="11">
    <source>
        <dbReference type="EnsemblPlants" id="Kaladp0490s0012.1.v1.1"/>
    </source>
</evidence>
<proteinExistence type="inferred from homology"/>
<dbReference type="FunFam" id="3.20.20.80:FF:000021">
    <property type="entry name" value="Beta-galactosidase"/>
    <property type="match status" value="1"/>
</dbReference>
<evidence type="ECO:0000313" key="12">
    <source>
        <dbReference type="Proteomes" id="UP000594263"/>
    </source>
</evidence>
<dbReference type="CDD" id="cd22842">
    <property type="entry name" value="Gal_Rha_Lectin_BGal"/>
    <property type="match status" value="1"/>
</dbReference>